<protein>
    <submittedName>
        <fullName evidence="1">2'-5' RNA ligase family protein</fullName>
    </submittedName>
</protein>
<evidence type="ECO:0000313" key="1">
    <source>
        <dbReference type="EMBL" id="XBO36836.1"/>
    </source>
</evidence>
<accession>A0AAU7J959</accession>
<organism evidence="1">
    <name type="scientific">Alsobacter sp. KACC 23698</name>
    <dbReference type="NCBI Taxonomy" id="3149229"/>
    <lineage>
        <taxon>Bacteria</taxon>
        <taxon>Pseudomonadati</taxon>
        <taxon>Pseudomonadota</taxon>
        <taxon>Alphaproteobacteria</taxon>
        <taxon>Hyphomicrobiales</taxon>
        <taxon>Alsobacteraceae</taxon>
        <taxon>Alsobacter</taxon>
    </lineage>
</organism>
<proteinExistence type="predicted"/>
<dbReference type="EMBL" id="CP157484">
    <property type="protein sequence ID" value="XBO36836.1"/>
    <property type="molecule type" value="Genomic_DNA"/>
</dbReference>
<dbReference type="AlphaFoldDB" id="A0AAU7J959"/>
<dbReference type="SUPFAM" id="SSF55144">
    <property type="entry name" value="LigT-like"/>
    <property type="match status" value="1"/>
</dbReference>
<dbReference type="RefSeq" id="WP_406853652.1">
    <property type="nucleotide sequence ID" value="NZ_CP157484.1"/>
</dbReference>
<keyword evidence="1" id="KW-0436">Ligase</keyword>
<dbReference type="GO" id="GO:0016874">
    <property type="term" value="F:ligase activity"/>
    <property type="evidence" value="ECO:0007669"/>
    <property type="project" value="UniProtKB-KW"/>
</dbReference>
<sequence length="190" mass="20993">MQDQGPNGEPGAAADGRIAGPDPLILTARLGGGAADWFEARRRAHYPADRNQVPAHLTLFHKLPGDALAEIEDELVECAWRLDPLPARATHLRFTGQGVQVAVESPGLERLRQDLAKRWGLWLTPQDLRPSRPHVTLQNKVPAERARRTFDGLCAVFEPFDFEIDGLDLWIYRGGPWDRAGGYEFGGAPA</sequence>
<gene>
    <name evidence="1" type="ORF">ABEG18_13905</name>
</gene>
<name>A0AAU7J959_9HYPH</name>
<reference evidence="1" key="1">
    <citation type="submission" date="2024-05" db="EMBL/GenBank/DDBJ databases">
        <authorList>
            <person name="Kim S."/>
            <person name="Heo J."/>
            <person name="Choi H."/>
            <person name="Choi Y."/>
            <person name="Kwon S.-W."/>
            <person name="Kim Y."/>
        </authorList>
    </citation>
    <scope>NUCLEOTIDE SEQUENCE</scope>
    <source>
        <strain evidence="1">KACC 23698</strain>
    </source>
</reference>
<dbReference type="Pfam" id="PF13563">
    <property type="entry name" value="2_5_RNA_ligase2"/>
    <property type="match status" value="1"/>
</dbReference>
<dbReference type="InterPro" id="IPR009097">
    <property type="entry name" value="Cyclic_Pdiesterase"/>
</dbReference>
<dbReference type="Gene3D" id="3.90.1140.10">
    <property type="entry name" value="Cyclic phosphodiesterase"/>
    <property type="match status" value="1"/>
</dbReference>